<accession>I3EI17</accession>
<sequence>MIQALFVVVILRLAMNYIIHKLNRVKLPDNLRYLMIIAHPDDESMFFGPFLTDVLRKKGDISIVVCTGGEKGGKKKVRKQEMEYLCVSHGMSLFLLDYPDGRLGETEKLMNNLEIIYKSTNSTSIVTFDSSGVSSHADHIACNKIGVLLAKKVKTKHLYALESLGILEKYFLPVFTLFNLIFMRKSGILVSSSLYERIKNRRRMLCHKSQLLWYRYFYITFSSYMDFTVLKNLTE</sequence>
<dbReference type="AlphaFoldDB" id="I3EI17"/>
<evidence type="ECO:0000256" key="1">
    <source>
        <dbReference type="ARBA" id="ARBA00006066"/>
    </source>
</evidence>
<dbReference type="SUPFAM" id="SSF102588">
    <property type="entry name" value="LmbE-like"/>
    <property type="match status" value="1"/>
</dbReference>
<evidence type="ECO:0000313" key="3">
    <source>
        <dbReference type="EMBL" id="EIJ88864.1"/>
    </source>
</evidence>
<dbReference type="FunCoup" id="I3EI17">
    <property type="interactions" value="75"/>
</dbReference>
<dbReference type="InterPro" id="IPR003737">
    <property type="entry name" value="GlcNAc_PI_deacetylase-related"/>
</dbReference>
<feature type="non-terminal residue" evidence="3">
    <location>
        <position position="1"/>
    </location>
</feature>
<dbReference type="VEuPathDB" id="MicrosporidiaDB:NEQG_00683"/>
<name>I3EI17_NEMP3</name>
<dbReference type="STRING" id="935791.I3EI17"/>
<dbReference type="EMBL" id="GL870877">
    <property type="protein sequence ID" value="EIJ88864.1"/>
    <property type="molecule type" value="Genomic_DNA"/>
</dbReference>
<keyword evidence="4" id="KW-1185">Reference proteome</keyword>
<comment type="similarity">
    <text evidence="1">Belongs to the PIGL family.</text>
</comment>
<evidence type="ECO:0000256" key="2">
    <source>
        <dbReference type="ARBA" id="ARBA00012176"/>
    </source>
</evidence>
<dbReference type="InterPro" id="IPR024078">
    <property type="entry name" value="LmbE-like_dom_sf"/>
</dbReference>
<dbReference type="InParanoid" id="I3EI17"/>
<dbReference type="Pfam" id="PF02585">
    <property type="entry name" value="PIG-L"/>
    <property type="match status" value="1"/>
</dbReference>
<gene>
    <name evidence="3" type="ORF">NEQG_00683</name>
</gene>
<dbReference type="PANTHER" id="PTHR12993">
    <property type="entry name" value="N-ACETYLGLUCOSAMINYL-PHOSPHATIDYLINOSITOL DE-N-ACETYLASE-RELATED"/>
    <property type="match status" value="1"/>
</dbReference>
<dbReference type="GO" id="GO:0005783">
    <property type="term" value="C:endoplasmic reticulum"/>
    <property type="evidence" value="ECO:0007669"/>
    <property type="project" value="TreeGrafter"/>
</dbReference>
<dbReference type="Proteomes" id="UP000002872">
    <property type="component" value="Unassembled WGS sequence"/>
</dbReference>
<dbReference type="PANTHER" id="PTHR12993:SF11">
    <property type="entry name" value="N-ACETYLGLUCOSAMINYL-PHOSPHATIDYLINOSITOL DE-N-ACETYLASE"/>
    <property type="match status" value="1"/>
</dbReference>
<reference evidence="3" key="1">
    <citation type="submission" date="2011-01" db="EMBL/GenBank/DDBJ databases">
        <title>The Genome Sequence of Nematocida parisii strain ERTm3.</title>
        <authorList>
            <consortium name="The Broad Institute Genome Sequencing Platform"/>
            <consortium name="The Broad Institute Genome Sequencing Center for Infectious Disease"/>
            <person name="Cuomo C."/>
            <person name="Troemel E."/>
            <person name="Young S.K."/>
            <person name="Zeng Q."/>
            <person name="Gargeya S."/>
            <person name="Fitzgerald M."/>
            <person name="Haas B."/>
            <person name="Abouelleil A."/>
            <person name="Alvarado L."/>
            <person name="Arachchi H.M."/>
            <person name="Berlin A."/>
            <person name="Chapman S.B."/>
            <person name="Gearin G."/>
            <person name="Goldberg J."/>
            <person name="Griggs A."/>
            <person name="Gujja S."/>
            <person name="Hansen M."/>
            <person name="Heiman D."/>
            <person name="Howarth C."/>
            <person name="Larimer J."/>
            <person name="Lui A."/>
            <person name="MacDonald P.J.P."/>
            <person name="McCowen C."/>
            <person name="Montmayeur A."/>
            <person name="Murphy C."/>
            <person name="Neiman D."/>
            <person name="Pearson M."/>
            <person name="Priest M."/>
            <person name="Roberts A."/>
            <person name="Saif S."/>
            <person name="Shea T."/>
            <person name="Sisk P."/>
            <person name="Stolte C."/>
            <person name="Sykes S."/>
            <person name="Wortman J."/>
            <person name="Nusbaum C."/>
            <person name="Birren B."/>
        </authorList>
    </citation>
    <scope>NUCLEOTIDE SEQUENCE</scope>
    <source>
        <strain evidence="3">ERTm3</strain>
    </source>
</reference>
<dbReference type="OMA" id="QLLWYRY"/>
<dbReference type="GO" id="GO:0000225">
    <property type="term" value="F:N-acetylglucosaminylphosphatidylinositol deacetylase activity"/>
    <property type="evidence" value="ECO:0007669"/>
    <property type="project" value="UniProtKB-EC"/>
</dbReference>
<dbReference type="EC" id="3.5.1.89" evidence="2"/>
<protein>
    <recommendedName>
        <fullName evidence="2">N-acetylglucosaminylphosphatidylinositol deacetylase</fullName>
        <ecNumber evidence="2">3.5.1.89</ecNumber>
    </recommendedName>
</protein>
<dbReference type="Gene3D" id="3.40.50.10320">
    <property type="entry name" value="LmbE-like"/>
    <property type="match status" value="1"/>
</dbReference>
<dbReference type="HOGENOM" id="CLU_034979_1_0_1"/>
<organism evidence="3 4">
    <name type="scientific">Nematocida parisii (strain ERTm3)</name>
    <name type="common">Nematode killer fungus</name>
    <dbReference type="NCBI Taxonomy" id="935791"/>
    <lineage>
        <taxon>Eukaryota</taxon>
        <taxon>Fungi</taxon>
        <taxon>Fungi incertae sedis</taxon>
        <taxon>Microsporidia</taxon>
        <taxon>Nematocida</taxon>
    </lineage>
</organism>
<proteinExistence type="inferred from homology"/>
<dbReference type="OrthoDB" id="440160at2759"/>
<evidence type="ECO:0000313" key="4">
    <source>
        <dbReference type="Proteomes" id="UP000002872"/>
    </source>
</evidence>